<dbReference type="RefSeq" id="WP_146268661.1">
    <property type="nucleotide sequence ID" value="NZ_VOEI01000001.1"/>
</dbReference>
<evidence type="ECO:0000313" key="1">
    <source>
        <dbReference type="EMBL" id="TWR27846.1"/>
    </source>
</evidence>
<evidence type="ECO:0000313" key="2">
    <source>
        <dbReference type="Proteomes" id="UP000318010"/>
    </source>
</evidence>
<dbReference type="InterPro" id="IPR021284">
    <property type="entry name" value="DUF2750"/>
</dbReference>
<protein>
    <submittedName>
        <fullName evidence="1">DUF2750 domain-containing protein</fullName>
    </submittedName>
</protein>
<name>A0A563U942_9SPHI</name>
<organism evidence="1 2">
    <name type="scientific">Mucilaginibacter achroorhodeus</name>
    <dbReference type="NCBI Taxonomy" id="2599294"/>
    <lineage>
        <taxon>Bacteria</taxon>
        <taxon>Pseudomonadati</taxon>
        <taxon>Bacteroidota</taxon>
        <taxon>Sphingobacteriia</taxon>
        <taxon>Sphingobacteriales</taxon>
        <taxon>Sphingobacteriaceae</taxon>
        <taxon>Mucilaginibacter</taxon>
    </lineage>
</organism>
<reference evidence="1 2" key="1">
    <citation type="submission" date="2019-07" db="EMBL/GenBank/DDBJ databases">
        <authorList>
            <person name="Kim J."/>
        </authorList>
    </citation>
    <scope>NUCLEOTIDE SEQUENCE [LARGE SCALE GENOMIC DNA]</scope>
    <source>
        <strain evidence="1 2">MJ1a</strain>
    </source>
</reference>
<gene>
    <name evidence="1" type="ORF">FPZ42_01135</name>
</gene>
<dbReference type="EMBL" id="VOEI01000001">
    <property type="protein sequence ID" value="TWR27846.1"/>
    <property type="molecule type" value="Genomic_DNA"/>
</dbReference>
<proteinExistence type="predicted"/>
<dbReference type="Proteomes" id="UP000318010">
    <property type="component" value="Unassembled WGS sequence"/>
</dbReference>
<dbReference type="Pfam" id="PF11042">
    <property type="entry name" value="DUF2750"/>
    <property type="match status" value="1"/>
</dbReference>
<dbReference type="OrthoDB" id="2936081at2"/>
<sequence>MDQETEAFKAVYKTFVEKAAANRSVWGLKGKGGWANADASGEADAVIPFWNDRAQAKACARDDWKGFLPTEIFLADFLENWCMEMAENDTQAGINWNAQMQGVEVDAIDLAMDILNRLNEVNSGITFSGYSSIKDFISNISEE</sequence>
<accession>A0A563U942</accession>
<comment type="caution">
    <text evidence="1">The sequence shown here is derived from an EMBL/GenBank/DDBJ whole genome shotgun (WGS) entry which is preliminary data.</text>
</comment>
<dbReference type="AlphaFoldDB" id="A0A563U942"/>
<keyword evidence="2" id="KW-1185">Reference proteome</keyword>